<dbReference type="Pfam" id="PF06804">
    <property type="entry name" value="Lipoprotein_18"/>
    <property type="match status" value="1"/>
</dbReference>
<dbReference type="STRING" id="686340.Metal_1442"/>
<name>H8GKQ5_METAL</name>
<evidence type="ECO:0000256" key="1">
    <source>
        <dbReference type="SAM" id="MobiDB-lite"/>
    </source>
</evidence>
<keyword evidence="4" id="KW-1185">Reference proteome</keyword>
<keyword evidence="2" id="KW-0732">Signal</keyword>
<dbReference type="HOGENOM" id="CLU_1394922_0_0_6"/>
<dbReference type="GO" id="GO:0006457">
    <property type="term" value="P:protein folding"/>
    <property type="evidence" value="ECO:0007669"/>
    <property type="project" value="InterPro"/>
</dbReference>
<reference evidence="3 4" key="1">
    <citation type="journal article" date="2013" name="Genome Announc.">
        <title>Genome Sequence of the Obligate Gammaproteobacterial Methanotroph Methylomicrobium album Strain BG8.</title>
        <authorList>
            <person name="Kits K.D."/>
            <person name="Kalyuzhnaya M.G."/>
            <person name="Klotz M.G."/>
            <person name="Jetten M.S."/>
            <person name="Op den Camp H.J."/>
            <person name="Vuilleumier S."/>
            <person name="Bringel F."/>
            <person name="Dispirito A.A."/>
            <person name="Murrell J.C."/>
            <person name="Bruce D."/>
            <person name="Cheng J.F."/>
            <person name="Copeland A."/>
            <person name="Goodwin L."/>
            <person name="Hauser L."/>
            <person name="Lajus A."/>
            <person name="Land M.L."/>
            <person name="Lapidus A."/>
            <person name="Lucas S."/>
            <person name="Medigue C."/>
            <person name="Pitluck S."/>
            <person name="Woyke T."/>
            <person name="Zeytun A."/>
            <person name="Stein L.Y."/>
        </authorList>
    </citation>
    <scope>NUCLEOTIDE SEQUENCE [LARGE SCALE GENOMIC DNA]</scope>
    <source>
        <strain evidence="3 4">BG8</strain>
    </source>
</reference>
<dbReference type="PROSITE" id="PS00296">
    <property type="entry name" value="CHAPERONINS_CPN60"/>
    <property type="match status" value="1"/>
</dbReference>
<gene>
    <name evidence="3" type="ORF">Metal_1442</name>
</gene>
<dbReference type="Proteomes" id="UP000005090">
    <property type="component" value="Chromosome"/>
</dbReference>
<dbReference type="InterPro" id="IPR010653">
    <property type="entry name" value="NlpB/DapX"/>
</dbReference>
<evidence type="ECO:0000256" key="2">
    <source>
        <dbReference type="SAM" id="SignalP"/>
    </source>
</evidence>
<dbReference type="EMBL" id="CM001475">
    <property type="protein sequence ID" value="EIC29227.1"/>
    <property type="molecule type" value="Genomic_DNA"/>
</dbReference>
<sequence>MRLHFGLLFAGLLLAACASEDPRYRDTSTLEKPPTLVIEKQEPAGEAPENAGADKRPEDAASAADEDRNEVKAKIKKGLGDQAVSISEVPPWVLTLRQPFDTAWNSLKRAMIQSGIEVTDLEHDKGKFYVSYDADSYVSKHGSMIEKTLGLFSDDYEKQAYVLTVSPEESVTKVTVAPGKDAEYRKRTDRDDEEIAGEAATEEGKPAGGGAEKLLRSLYFTLKDDLRED</sequence>
<dbReference type="InterPro" id="IPR018370">
    <property type="entry name" value="Chaperonin_Cpn60_CS"/>
</dbReference>
<proteinExistence type="predicted"/>
<feature type="signal peptide" evidence="2">
    <location>
        <begin position="1"/>
        <end position="18"/>
    </location>
</feature>
<dbReference type="GO" id="GO:0005524">
    <property type="term" value="F:ATP binding"/>
    <property type="evidence" value="ECO:0007669"/>
    <property type="project" value="InterPro"/>
</dbReference>
<accession>H8GKQ5</accession>
<dbReference type="RefSeq" id="WP_005370931.1">
    <property type="nucleotide sequence ID" value="NZ_CM001475.1"/>
</dbReference>
<dbReference type="AlphaFoldDB" id="H8GKQ5"/>
<evidence type="ECO:0000313" key="4">
    <source>
        <dbReference type="Proteomes" id="UP000005090"/>
    </source>
</evidence>
<dbReference type="Gene3D" id="3.30.310.170">
    <property type="entry name" value="Outer membrane protein assembly factor BamC"/>
    <property type="match status" value="1"/>
</dbReference>
<dbReference type="PROSITE" id="PS51257">
    <property type="entry name" value="PROKAR_LIPOPROTEIN"/>
    <property type="match status" value="1"/>
</dbReference>
<feature type="compositionally biased region" description="Basic and acidic residues" evidence="1">
    <location>
        <begin position="52"/>
        <end position="69"/>
    </location>
</feature>
<evidence type="ECO:0000313" key="3">
    <source>
        <dbReference type="EMBL" id="EIC29227.1"/>
    </source>
</evidence>
<evidence type="ECO:0008006" key="5">
    <source>
        <dbReference type="Google" id="ProtNLM"/>
    </source>
</evidence>
<organism evidence="3 4">
    <name type="scientific">Methylomicrobium album BG8</name>
    <dbReference type="NCBI Taxonomy" id="686340"/>
    <lineage>
        <taxon>Bacteria</taxon>
        <taxon>Pseudomonadati</taxon>
        <taxon>Pseudomonadota</taxon>
        <taxon>Gammaproteobacteria</taxon>
        <taxon>Methylococcales</taxon>
        <taxon>Methylococcaceae</taxon>
        <taxon>Methylomicrobium</taxon>
    </lineage>
</organism>
<feature type="chain" id="PRO_5003613617" description="Lipoprotein" evidence="2">
    <location>
        <begin position="19"/>
        <end position="229"/>
    </location>
</feature>
<dbReference type="InterPro" id="IPR042268">
    <property type="entry name" value="BamC_C"/>
</dbReference>
<dbReference type="eggNOG" id="COG3317">
    <property type="taxonomic scope" value="Bacteria"/>
</dbReference>
<feature type="region of interest" description="Disordered" evidence="1">
    <location>
        <begin position="182"/>
        <end position="210"/>
    </location>
</feature>
<protein>
    <recommendedName>
        <fullName evidence="5">Lipoprotein</fullName>
    </recommendedName>
</protein>
<feature type="region of interest" description="Disordered" evidence="1">
    <location>
        <begin position="23"/>
        <end position="69"/>
    </location>
</feature>